<feature type="region of interest" description="Disordered" evidence="1">
    <location>
        <begin position="394"/>
        <end position="427"/>
    </location>
</feature>
<evidence type="ECO:0000256" key="1">
    <source>
        <dbReference type="SAM" id="MobiDB-lite"/>
    </source>
</evidence>
<feature type="compositionally biased region" description="Basic and acidic residues" evidence="1">
    <location>
        <begin position="409"/>
        <end position="427"/>
    </location>
</feature>
<evidence type="ECO:0000313" key="2">
    <source>
        <dbReference type="EMBL" id="HJH43390.1"/>
    </source>
</evidence>
<comment type="caution">
    <text evidence="2">The sequence shown here is derived from an EMBL/GenBank/DDBJ whole genome shotgun (WGS) entry which is preliminary data.</text>
</comment>
<reference evidence="2" key="1">
    <citation type="journal article" date="2021" name="PeerJ">
        <title>Extensive microbial diversity within the chicken gut microbiome revealed by metagenomics and culture.</title>
        <authorList>
            <person name="Gilroy R."/>
            <person name="Ravi A."/>
            <person name="Getino M."/>
            <person name="Pursley I."/>
            <person name="Horton D.L."/>
            <person name="Alikhan N.F."/>
            <person name="Baker D."/>
            <person name="Gharbi K."/>
            <person name="Hall N."/>
            <person name="Watson M."/>
            <person name="Adriaenssens E.M."/>
            <person name="Foster-Nyarko E."/>
            <person name="Jarju S."/>
            <person name="Secka A."/>
            <person name="Antonio M."/>
            <person name="Oren A."/>
            <person name="Chaudhuri R.R."/>
            <person name="La Ragione R."/>
            <person name="Hildebrand F."/>
            <person name="Pallen M.J."/>
        </authorList>
    </citation>
    <scope>NUCLEOTIDE SEQUENCE</scope>
    <source>
        <strain evidence="2">USAMLcec12-2067</strain>
    </source>
</reference>
<accession>A0A9D2VKA6</accession>
<gene>
    <name evidence="2" type="ORF">K8V16_06290</name>
</gene>
<name>A0A9D2VKA6_9ACTN</name>
<reference evidence="2" key="2">
    <citation type="submission" date="2021-09" db="EMBL/GenBank/DDBJ databases">
        <authorList>
            <person name="Gilroy R."/>
        </authorList>
    </citation>
    <scope>NUCLEOTIDE SEQUENCE</scope>
    <source>
        <strain evidence="2">USAMLcec12-2067</strain>
    </source>
</reference>
<organism evidence="2 3">
    <name type="scientific">Rubneribacter badeniensis</name>
    <dbReference type="NCBI Taxonomy" id="2070688"/>
    <lineage>
        <taxon>Bacteria</taxon>
        <taxon>Bacillati</taxon>
        <taxon>Actinomycetota</taxon>
        <taxon>Coriobacteriia</taxon>
        <taxon>Eggerthellales</taxon>
        <taxon>Eggerthellaceae</taxon>
        <taxon>Rubneribacter</taxon>
    </lineage>
</organism>
<proteinExistence type="predicted"/>
<protein>
    <submittedName>
        <fullName evidence="2">Uncharacterized protein</fullName>
    </submittedName>
</protein>
<evidence type="ECO:0000313" key="3">
    <source>
        <dbReference type="Proteomes" id="UP000789325"/>
    </source>
</evidence>
<dbReference type="Proteomes" id="UP000789325">
    <property type="component" value="Unassembled WGS sequence"/>
</dbReference>
<dbReference type="AlphaFoldDB" id="A0A9D2VKA6"/>
<sequence>MRGYEHLWNHAVESAYLDARAAGDAERAACLDAVLSRAGFSESIRFLFMSAVRRKLADAGCDSIDEDIECAVEDGLLADPMRDCISVVADVAVSEHADSPELAKALGLDPRIAVAVDGPAAKAADCIAVSAVKRWFAERDEAIMAKAVDWPACWGGQFRVSDFGLYVSEDVFNDALPSDHDRNLYYCCCDCFTDDEWLEVARHRTADAWLDQVAESYVASDSAVVFYTESFPGDDFTHDELVEMAQERRDLFTRENLDDWPDLIKPALDAGIDCAIDGEPTWFCPEEGFKGLHSLPELRSYFENEPQLAQDREAGSTCETWIVDQERMGNLVPLFGFERGTPVDDLMDGLSKPIVAGVPFYDETCGSWRQAVVDQDGNEYAPLCDNLRKATWSDSPSERADRAAAVACKSERGNHEPSEVIRHGSSR</sequence>
<dbReference type="EMBL" id="DYZL01000127">
    <property type="protein sequence ID" value="HJH43390.1"/>
    <property type="molecule type" value="Genomic_DNA"/>
</dbReference>